<evidence type="ECO:0000256" key="9">
    <source>
        <dbReference type="ARBA" id="ARBA00023141"/>
    </source>
</evidence>
<sequence>MSDASGTGIDRPAPALGLPIVLIGPMGAGKSRVGARLAASVGAPFVDTDSLIEARYGPIDQIFAREGEEYFRVVERELVAEALREEAVVSLGGGSILHADTRADLADLAVVWLKVSAEAVAARLAGGNRPLLAEGGIERWIAIQAERAPVYASLADLEIDTSRRSVARLVDTITDHFGGTR</sequence>
<reference evidence="12" key="1">
    <citation type="submission" date="2022-06" db="EMBL/GenBank/DDBJ databases">
        <title>Sequencing the genomes of 1000 actinobacteria strains.</title>
        <authorList>
            <person name="Klenk H.-P."/>
        </authorList>
    </citation>
    <scope>NUCLEOTIDE SEQUENCE</scope>
    <source>
        <strain evidence="12">DSM 22016</strain>
    </source>
</reference>
<dbReference type="SUPFAM" id="SSF52540">
    <property type="entry name" value="P-loop containing nucleoside triphosphate hydrolases"/>
    <property type="match status" value="1"/>
</dbReference>
<keyword evidence="11" id="KW-0963">Cytoplasm</keyword>
<dbReference type="GO" id="GO:0008652">
    <property type="term" value="P:amino acid biosynthetic process"/>
    <property type="evidence" value="ECO:0007669"/>
    <property type="project" value="UniProtKB-KW"/>
</dbReference>
<comment type="similarity">
    <text evidence="2 11">Belongs to the shikimate kinase family.</text>
</comment>
<feature type="binding site" evidence="11">
    <location>
        <begin position="27"/>
        <end position="32"/>
    </location>
    <ligand>
        <name>ATP</name>
        <dbReference type="ChEBI" id="CHEBI:30616"/>
    </ligand>
</feature>
<evidence type="ECO:0000256" key="11">
    <source>
        <dbReference type="HAMAP-Rule" id="MF_00109"/>
    </source>
</evidence>
<dbReference type="InterPro" id="IPR031322">
    <property type="entry name" value="Shikimate/glucono_kinase"/>
</dbReference>
<comment type="caution">
    <text evidence="12">The sequence shown here is derived from an EMBL/GenBank/DDBJ whole genome shotgun (WGS) entry which is preliminary data.</text>
</comment>
<dbReference type="Gene3D" id="3.40.50.300">
    <property type="entry name" value="P-loop containing nucleotide triphosphate hydrolases"/>
    <property type="match status" value="1"/>
</dbReference>
<dbReference type="PRINTS" id="PR01100">
    <property type="entry name" value="SHIKIMTKNASE"/>
</dbReference>
<evidence type="ECO:0000313" key="13">
    <source>
        <dbReference type="Proteomes" id="UP001139722"/>
    </source>
</evidence>
<keyword evidence="11" id="KW-0460">Magnesium</keyword>
<evidence type="ECO:0000256" key="6">
    <source>
        <dbReference type="ARBA" id="ARBA00022741"/>
    </source>
</evidence>
<name>A0A9X2H7A8_9MICO</name>
<dbReference type="HAMAP" id="MF_00109">
    <property type="entry name" value="Shikimate_kinase"/>
    <property type="match status" value="1"/>
</dbReference>
<dbReference type="RefSeq" id="WP_232057462.1">
    <property type="nucleotide sequence ID" value="NZ_BAAANU010000004.1"/>
</dbReference>
<keyword evidence="7 11" id="KW-0418">Kinase</keyword>
<dbReference type="GO" id="GO:0000287">
    <property type="term" value="F:magnesium ion binding"/>
    <property type="evidence" value="ECO:0007669"/>
    <property type="project" value="UniProtKB-UniRule"/>
</dbReference>
<comment type="cofactor">
    <cofactor evidence="11">
        <name>Mg(2+)</name>
        <dbReference type="ChEBI" id="CHEBI:18420"/>
    </cofactor>
    <text evidence="11">Binds 1 Mg(2+) ion per subunit.</text>
</comment>
<comment type="subcellular location">
    <subcellularLocation>
        <location evidence="11">Cytoplasm</location>
    </subcellularLocation>
</comment>
<keyword evidence="11" id="KW-0479">Metal-binding</keyword>
<keyword evidence="13" id="KW-1185">Reference proteome</keyword>
<comment type="pathway">
    <text evidence="1 11">Metabolic intermediate biosynthesis; chorismate biosynthesis; chorismate from D-erythrose 4-phosphate and phosphoenolpyruvate: step 5/7.</text>
</comment>
<organism evidence="12 13">
    <name type="scientific">Agromyces terreus</name>
    <dbReference type="NCBI Taxonomy" id="424795"/>
    <lineage>
        <taxon>Bacteria</taxon>
        <taxon>Bacillati</taxon>
        <taxon>Actinomycetota</taxon>
        <taxon>Actinomycetes</taxon>
        <taxon>Micrococcales</taxon>
        <taxon>Microbacteriaceae</taxon>
        <taxon>Agromyces</taxon>
    </lineage>
</organism>
<dbReference type="GO" id="GO:0005829">
    <property type="term" value="C:cytosol"/>
    <property type="evidence" value="ECO:0007669"/>
    <property type="project" value="TreeGrafter"/>
</dbReference>
<keyword evidence="6 11" id="KW-0547">Nucleotide-binding</keyword>
<dbReference type="GO" id="GO:0004765">
    <property type="term" value="F:shikimate kinase activity"/>
    <property type="evidence" value="ECO:0007669"/>
    <property type="project" value="UniProtKB-UniRule"/>
</dbReference>
<dbReference type="InterPro" id="IPR023000">
    <property type="entry name" value="Shikimate_kinase_CS"/>
</dbReference>
<feature type="binding site" evidence="11">
    <location>
        <position position="31"/>
    </location>
    <ligand>
        <name>Mg(2+)</name>
        <dbReference type="ChEBI" id="CHEBI:18420"/>
    </ligand>
</feature>
<feature type="binding site" evidence="11">
    <location>
        <position position="93"/>
    </location>
    <ligand>
        <name>substrate</name>
    </ligand>
</feature>
<dbReference type="CDD" id="cd00464">
    <property type="entry name" value="SK"/>
    <property type="match status" value="1"/>
</dbReference>
<evidence type="ECO:0000256" key="1">
    <source>
        <dbReference type="ARBA" id="ARBA00004842"/>
    </source>
</evidence>
<dbReference type="EMBL" id="JAMZDY010000001">
    <property type="protein sequence ID" value="MCP2372092.1"/>
    <property type="molecule type" value="Genomic_DNA"/>
</dbReference>
<evidence type="ECO:0000313" key="12">
    <source>
        <dbReference type="EMBL" id="MCP2372092.1"/>
    </source>
</evidence>
<feature type="binding site" evidence="11">
    <location>
        <position position="129"/>
    </location>
    <ligand>
        <name>ATP</name>
        <dbReference type="ChEBI" id="CHEBI:30616"/>
    </ligand>
</feature>
<keyword evidence="9 11" id="KW-0057">Aromatic amino acid biosynthesis</keyword>
<feature type="binding site" evidence="11">
    <location>
        <position position="164"/>
    </location>
    <ligand>
        <name>ATP</name>
        <dbReference type="ChEBI" id="CHEBI:30616"/>
    </ligand>
</feature>
<protein>
    <recommendedName>
        <fullName evidence="3 11">Shikimate kinase</fullName>
        <shortName evidence="11">SK</shortName>
        <ecNumber evidence="3 11">2.7.1.71</ecNumber>
    </recommendedName>
</protein>
<gene>
    <name evidence="11" type="primary">aroK</name>
    <name evidence="12" type="ORF">BJ978_002768</name>
</gene>
<keyword evidence="5 11" id="KW-0808">Transferase</keyword>
<keyword evidence="4 11" id="KW-0028">Amino-acid biosynthesis</keyword>
<evidence type="ECO:0000256" key="5">
    <source>
        <dbReference type="ARBA" id="ARBA00022679"/>
    </source>
</evidence>
<dbReference type="AlphaFoldDB" id="A0A9X2H7A8"/>
<evidence type="ECO:0000256" key="7">
    <source>
        <dbReference type="ARBA" id="ARBA00022777"/>
    </source>
</evidence>
<dbReference type="GO" id="GO:0005524">
    <property type="term" value="F:ATP binding"/>
    <property type="evidence" value="ECO:0007669"/>
    <property type="project" value="UniProtKB-UniRule"/>
</dbReference>
<dbReference type="GO" id="GO:0009423">
    <property type="term" value="P:chorismate biosynthetic process"/>
    <property type="evidence" value="ECO:0007669"/>
    <property type="project" value="UniProtKB-UniRule"/>
</dbReference>
<comment type="subunit">
    <text evidence="11">Monomer.</text>
</comment>
<evidence type="ECO:0000256" key="10">
    <source>
        <dbReference type="ARBA" id="ARBA00048567"/>
    </source>
</evidence>
<dbReference type="PANTHER" id="PTHR21087:SF16">
    <property type="entry name" value="SHIKIMATE KINASE 1, CHLOROPLASTIC"/>
    <property type="match status" value="1"/>
</dbReference>
<feature type="binding site" evidence="11">
    <location>
        <position position="72"/>
    </location>
    <ligand>
        <name>substrate</name>
    </ligand>
</feature>
<dbReference type="PANTHER" id="PTHR21087">
    <property type="entry name" value="SHIKIMATE KINASE"/>
    <property type="match status" value="1"/>
</dbReference>
<accession>A0A9X2H7A8</accession>
<proteinExistence type="inferred from homology"/>
<feature type="binding site" evidence="11">
    <location>
        <position position="147"/>
    </location>
    <ligand>
        <name>substrate</name>
    </ligand>
</feature>
<evidence type="ECO:0000256" key="2">
    <source>
        <dbReference type="ARBA" id="ARBA00006997"/>
    </source>
</evidence>
<keyword evidence="8 11" id="KW-0067">ATP-binding</keyword>
<evidence type="ECO:0000256" key="8">
    <source>
        <dbReference type="ARBA" id="ARBA00022840"/>
    </source>
</evidence>
<comment type="function">
    <text evidence="11">Catalyzes the specific phosphorylation of the 3-hydroxyl group of shikimic acid using ATP as a cosubstrate.</text>
</comment>
<dbReference type="GO" id="GO:0009073">
    <property type="term" value="P:aromatic amino acid family biosynthetic process"/>
    <property type="evidence" value="ECO:0007669"/>
    <property type="project" value="UniProtKB-KW"/>
</dbReference>
<comment type="catalytic activity">
    <reaction evidence="10 11">
        <text>shikimate + ATP = 3-phosphoshikimate + ADP + H(+)</text>
        <dbReference type="Rhea" id="RHEA:13121"/>
        <dbReference type="ChEBI" id="CHEBI:15378"/>
        <dbReference type="ChEBI" id="CHEBI:30616"/>
        <dbReference type="ChEBI" id="CHEBI:36208"/>
        <dbReference type="ChEBI" id="CHEBI:145989"/>
        <dbReference type="ChEBI" id="CHEBI:456216"/>
        <dbReference type="EC" id="2.7.1.71"/>
    </reaction>
</comment>
<dbReference type="InterPro" id="IPR000623">
    <property type="entry name" value="Shikimate_kinase/TSH1"/>
</dbReference>
<dbReference type="PROSITE" id="PS01128">
    <property type="entry name" value="SHIKIMATE_KINASE"/>
    <property type="match status" value="1"/>
</dbReference>
<dbReference type="Pfam" id="PF01202">
    <property type="entry name" value="SKI"/>
    <property type="match status" value="1"/>
</dbReference>
<evidence type="ECO:0000256" key="4">
    <source>
        <dbReference type="ARBA" id="ARBA00022605"/>
    </source>
</evidence>
<evidence type="ECO:0000256" key="3">
    <source>
        <dbReference type="ARBA" id="ARBA00012154"/>
    </source>
</evidence>
<dbReference type="Proteomes" id="UP001139722">
    <property type="component" value="Unassembled WGS sequence"/>
</dbReference>
<feature type="binding site" evidence="11">
    <location>
        <position position="49"/>
    </location>
    <ligand>
        <name>substrate</name>
    </ligand>
</feature>
<dbReference type="EC" id="2.7.1.71" evidence="3 11"/>
<dbReference type="InterPro" id="IPR027417">
    <property type="entry name" value="P-loop_NTPase"/>
</dbReference>